<comment type="subcellular location">
    <subcellularLocation>
        <location evidence="1">Nucleus</location>
    </subcellularLocation>
</comment>
<keyword evidence="10" id="KW-1185">Reference proteome</keyword>
<dbReference type="Pfam" id="PF02362">
    <property type="entry name" value="B3"/>
    <property type="match status" value="3"/>
</dbReference>
<evidence type="ECO:0000256" key="1">
    <source>
        <dbReference type="ARBA" id="ARBA00004123"/>
    </source>
</evidence>
<feature type="compositionally biased region" description="Basic and acidic residues" evidence="7">
    <location>
        <begin position="123"/>
        <end position="139"/>
    </location>
</feature>
<keyword evidence="3" id="KW-0805">Transcription regulation</keyword>
<dbReference type="Proteomes" id="UP000823388">
    <property type="component" value="Chromosome 7K"/>
</dbReference>
<name>A0A8T0Q8N1_PANVG</name>
<feature type="region of interest" description="Disordered" evidence="7">
    <location>
        <begin position="287"/>
        <end position="337"/>
    </location>
</feature>
<evidence type="ECO:0000313" key="10">
    <source>
        <dbReference type="Proteomes" id="UP000823388"/>
    </source>
</evidence>
<evidence type="ECO:0000256" key="3">
    <source>
        <dbReference type="ARBA" id="ARBA00023015"/>
    </source>
</evidence>
<feature type="domain" description="TF-B3" evidence="8">
    <location>
        <begin position="199"/>
        <end position="282"/>
    </location>
</feature>
<organism evidence="9 10">
    <name type="scientific">Panicum virgatum</name>
    <name type="common">Blackwell switchgrass</name>
    <dbReference type="NCBI Taxonomy" id="38727"/>
    <lineage>
        <taxon>Eukaryota</taxon>
        <taxon>Viridiplantae</taxon>
        <taxon>Streptophyta</taxon>
        <taxon>Embryophyta</taxon>
        <taxon>Tracheophyta</taxon>
        <taxon>Spermatophyta</taxon>
        <taxon>Magnoliopsida</taxon>
        <taxon>Liliopsida</taxon>
        <taxon>Poales</taxon>
        <taxon>Poaceae</taxon>
        <taxon>PACMAD clade</taxon>
        <taxon>Panicoideae</taxon>
        <taxon>Panicodae</taxon>
        <taxon>Paniceae</taxon>
        <taxon>Panicinae</taxon>
        <taxon>Panicum</taxon>
        <taxon>Panicum sect. Hiantes</taxon>
    </lineage>
</organism>
<evidence type="ECO:0000256" key="5">
    <source>
        <dbReference type="ARBA" id="ARBA00023163"/>
    </source>
</evidence>
<feature type="compositionally biased region" description="Basic and acidic residues" evidence="7">
    <location>
        <begin position="146"/>
        <end position="160"/>
    </location>
</feature>
<accession>A0A8T0Q8N1</accession>
<reference evidence="9" key="1">
    <citation type="submission" date="2020-05" db="EMBL/GenBank/DDBJ databases">
        <title>WGS assembly of Panicum virgatum.</title>
        <authorList>
            <person name="Lovell J.T."/>
            <person name="Jenkins J."/>
            <person name="Shu S."/>
            <person name="Juenger T.E."/>
            <person name="Schmutz J."/>
        </authorList>
    </citation>
    <scope>NUCLEOTIDE SEQUENCE</scope>
    <source>
        <strain evidence="9">AP13</strain>
    </source>
</reference>
<dbReference type="Gene3D" id="2.40.330.10">
    <property type="entry name" value="DNA-binding pseudobarrel domain"/>
    <property type="match status" value="3"/>
</dbReference>
<evidence type="ECO:0000259" key="8">
    <source>
        <dbReference type="PROSITE" id="PS50863"/>
    </source>
</evidence>
<dbReference type="PANTHER" id="PTHR31674:SF62">
    <property type="entry name" value="B3 DOMAIN-CONTAINING PROTEIN REM14-RELATED"/>
    <property type="match status" value="1"/>
</dbReference>
<sequence>MNRPVYKVGPPSWIKKEISGCTLWKRLTIAGTFCKAIGLIWRTSEVTLRTTADKDHGHRSWQVGFLFYENRNSGELTRGWRRFCTDNMIKEGDICTFNIIETALWHVDITCHCEDQGTISNELERSDKTPLSDTEKEDVPSSSRKCKCEDKKPDGEENSKRTKGPTTSLNEAPSSIVYEIGPPSWLKREISAHILSAKLYVPRNFYKAIGLNRSSEITLRTTTNEDHGLRSWQVHFLVYRNRGTLTRGWRTFWADNMIKEGDICTFNVIETTLWHVDITRHREDQGTISNELEKNDKMTLSDMEKEDVPSSSRKRKCEDKKPDGEENSKRTKGPTTSLNKAPASIVYDIGPQSLFKTEISAYILSLHLSVPRNFWKATGLCRTSNITLRTTANEDHGLRSWQVRFLVSGNHGMLTRGWRTFLVDNRIKEGDICTFKIIKTTLRHVDIMRHG</sequence>
<proteinExistence type="predicted"/>
<dbReference type="EMBL" id="CM029049">
    <property type="protein sequence ID" value="KAG2571277.1"/>
    <property type="molecule type" value="Genomic_DNA"/>
</dbReference>
<keyword evidence="2" id="KW-0677">Repeat</keyword>
<dbReference type="OrthoDB" id="678408at2759"/>
<gene>
    <name evidence="9" type="ORF">PVAP13_7KG046400</name>
</gene>
<keyword evidence="5" id="KW-0804">Transcription</keyword>
<dbReference type="InterPro" id="IPR015300">
    <property type="entry name" value="DNA-bd_pseudobarrel_sf"/>
</dbReference>
<evidence type="ECO:0000256" key="7">
    <source>
        <dbReference type="SAM" id="MobiDB-lite"/>
    </source>
</evidence>
<protein>
    <recommendedName>
        <fullName evidence="8">TF-B3 domain-containing protein</fullName>
    </recommendedName>
</protein>
<dbReference type="PANTHER" id="PTHR31674">
    <property type="entry name" value="B3 DOMAIN-CONTAINING PROTEIN REM-LIKE 3-RELATED"/>
    <property type="match status" value="1"/>
</dbReference>
<dbReference type="InterPro" id="IPR039218">
    <property type="entry name" value="REM_fam"/>
</dbReference>
<keyword evidence="4" id="KW-0238">DNA-binding</keyword>
<feature type="domain" description="TF-B3" evidence="8">
    <location>
        <begin position="353"/>
        <end position="451"/>
    </location>
</feature>
<feature type="compositionally biased region" description="Basic and acidic residues" evidence="7">
    <location>
        <begin position="287"/>
        <end position="308"/>
    </location>
</feature>
<comment type="caution">
    <text evidence="9">The sequence shown here is derived from an EMBL/GenBank/DDBJ whole genome shotgun (WGS) entry which is preliminary data.</text>
</comment>
<feature type="domain" description="TF-B3" evidence="8">
    <location>
        <begin position="45"/>
        <end position="113"/>
    </location>
</feature>
<keyword evidence="6" id="KW-0539">Nucleus</keyword>
<feature type="region of interest" description="Disordered" evidence="7">
    <location>
        <begin position="123"/>
        <end position="168"/>
    </location>
</feature>
<dbReference type="SMART" id="SM01019">
    <property type="entry name" value="B3"/>
    <property type="match status" value="3"/>
</dbReference>
<evidence type="ECO:0000313" key="9">
    <source>
        <dbReference type="EMBL" id="KAG2571277.1"/>
    </source>
</evidence>
<evidence type="ECO:0000256" key="4">
    <source>
        <dbReference type="ARBA" id="ARBA00023125"/>
    </source>
</evidence>
<dbReference type="CDD" id="cd10017">
    <property type="entry name" value="B3_DNA"/>
    <property type="match status" value="3"/>
</dbReference>
<dbReference type="InterPro" id="IPR003340">
    <property type="entry name" value="B3_DNA-bd"/>
</dbReference>
<evidence type="ECO:0000256" key="2">
    <source>
        <dbReference type="ARBA" id="ARBA00022737"/>
    </source>
</evidence>
<dbReference type="AlphaFoldDB" id="A0A8T0Q8N1"/>
<dbReference type="GO" id="GO:0005634">
    <property type="term" value="C:nucleus"/>
    <property type="evidence" value="ECO:0007669"/>
    <property type="project" value="UniProtKB-SubCell"/>
</dbReference>
<feature type="compositionally biased region" description="Basic and acidic residues" evidence="7">
    <location>
        <begin position="316"/>
        <end position="329"/>
    </location>
</feature>
<evidence type="ECO:0000256" key="6">
    <source>
        <dbReference type="ARBA" id="ARBA00023242"/>
    </source>
</evidence>
<dbReference type="PROSITE" id="PS50863">
    <property type="entry name" value="B3"/>
    <property type="match status" value="3"/>
</dbReference>
<dbReference type="SUPFAM" id="SSF101936">
    <property type="entry name" value="DNA-binding pseudobarrel domain"/>
    <property type="match status" value="3"/>
</dbReference>
<dbReference type="GO" id="GO:0003677">
    <property type="term" value="F:DNA binding"/>
    <property type="evidence" value="ECO:0007669"/>
    <property type="project" value="UniProtKB-KW"/>
</dbReference>